<name>A0A061IE14_CRIGR</name>
<dbReference type="AlphaFoldDB" id="A0A061IE14"/>
<evidence type="ECO:0000313" key="3">
    <source>
        <dbReference type="Proteomes" id="UP000030759"/>
    </source>
</evidence>
<gene>
    <name evidence="2" type="ORF">H671_2g6493</name>
</gene>
<evidence type="ECO:0000256" key="1">
    <source>
        <dbReference type="SAM" id="Coils"/>
    </source>
</evidence>
<reference evidence="3" key="1">
    <citation type="journal article" date="2013" name="Nat. Biotechnol.">
        <title>Chinese hamster genome sequenced from sorted chromosomes.</title>
        <authorList>
            <person name="Brinkrolf K."/>
            <person name="Rupp O."/>
            <person name="Laux H."/>
            <person name="Kollin F."/>
            <person name="Ernst W."/>
            <person name="Linke B."/>
            <person name="Kofler R."/>
            <person name="Romand S."/>
            <person name="Hesse F."/>
            <person name="Budach W.E."/>
            <person name="Galosy S."/>
            <person name="Muller D."/>
            <person name="Noll T."/>
            <person name="Wienberg J."/>
            <person name="Jostock T."/>
            <person name="Leonard M."/>
            <person name="Grillari J."/>
            <person name="Tauch A."/>
            <person name="Goesmann A."/>
            <person name="Helk B."/>
            <person name="Mott J.E."/>
            <person name="Puhler A."/>
            <person name="Borth N."/>
        </authorList>
    </citation>
    <scope>NUCLEOTIDE SEQUENCE [LARGE SCALE GENOMIC DNA]</scope>
    <source>
        <strain evidence="3">17A/GY</strain>
    </source>
</reference>
<dbReference type="Proteomes" id="UP000030759">
    <property type="component" value="Unassembled WGS sequence"/>
</dbReference>
<protein>
    <submittedName>
        <fullName evidence="2">Uncharacterized protein</fullName>
    </submittedName>
</protein>
<keyword evidence="1" id="KW-0175">Coiled coil</keyword>
<accession>A0A061IE14</accession>
<dbReference type="EMBL" id="KE668535">
    <property type="protein sequence ID" value="ERE83740.1"/>
    <property type="molecule type" value="Genomic_DNA"/>
</dbReference>
<organism evidence="2 3">
    <name type="scientific">Cricetulus griseus</name>
    <name type="common">Chinese hamster</name>
    <name type="synonym">Cricetulus barabensis griseus</name>
    <dbReference type="NCBI Taxonomy" id="10029"/>
    <lineage>
        <taxon>Eukaryota</taxon>
        <taxon>Metazoa</taxon>
        <taxon>Chordata</taxon>
        <taxon>Craniata</taxon>
        <taxon>Vertebrata</taxon>
        <taxon>Euteleostomi</taxon>
        <taxon>Mammalia</taxon>
        <taxon>Eutheria</taxon>
        <taxon>Euarchontoglires</taxon>
        <taxon>Glires</taxon>
        <taxon>Rodentia</taxon>
        <taxon>Myomorpha</taxon>
        <taxon>Muroidea</taxon>
        <taxon>Cricetidae</taxon>
        <taxon>Cricetinae</taxon>
        <taxon>Cricetulus</taxon>
    </lineage>
</organism>
<feature type="coiled-coil region" evidence="1">
    <location>
        <begin position="205"/>
        <end position="250"/>
    </location>
</feature>
<sequence length="360" mass="39826">MDPRPLNVDVIDEAAELYGALVVDQYLSLVCQTGVCEPPLAGINCFCGFPQPGLDPHCSSLLFLSTTGFQEFGSELSCEFLLLLPSAIDEGSMMAFKLQIVRVCDSGHVRIGLHEQLRAHISDSKLETEYVPWKLGNNSSQVLENRLGQTTIVQQVEQKLDDKLDSLSNTLKTELSDEMQCIYDKINTERSSMSEALETRLSEDHDELKDICSQLETQIGNVTQQLDVKVQNNQDRVEELDNAIQSIIEASKPMKTCLTAIPGHPGKKMGHTSSTVLDPTCSISTDTLAKASDTDFNQVEDFKQDLLSRESHLAWTGYNPFKTFTILTFSSYRTPQGCRLPISAGSNLEDALPPTPIFVT</sequence>
<proteinExistence type="predicted"/>
<evidence type="ECO:0000313" key="2">
    <source>
        <dbReference type="EMBL" id="ERE83740.1"/>
    </source>
</evidence>